<dbReference type="KEGG" id="vg:30902622"/>
<keyword evidence="3" id="KW-1185">Reference proteome</keyword>
<evidence type="ECO:0000256" key="1">
    <source>
        <dbReference type="SAM" id="Phobius"/>
    </source>
</evidence>
<organism evidence="2 3">
    <name type="scientific">Lymphocystis disease virus 3</name>
    <dbReference type="NCBI Taxonomy" id="2560566"/>
    <lineage>
        <taxon>Viruses</taxon>
        <taxon>Varidnaviria</taxon>
        <taxon>Bamfordvirae</taxon>
        <taxon>Nucleocytoviricota</taxon>
        <taxon>Megaviricetes</taxon>
        <taxon>Pimascovirales</taxon>
        <taxon>Pimascovirales incertae sedis</taxon>
        <taxon>Iridoviridae</taxon>
        <taxon>Alphairidovirinae</taxon>
        <taxon>Lymphocystivirus</taxon>
        <taxon>Lymphocystivirus sparus1</taxon>
    </lineage>
</organism>
<accession>A0A1B2RVV4</accession>
<dbReference type="Proteomes" id="UP000149121">
    <property type="component" value="Segment"/>
</dbReference>
<gene>
    <name evidence="2" type="ORF">LCDVSa046R</name>
</gene>
<sequence length="44" mass="4981">MLKSGFIVFAMSTQKFKVENCIVYAVGFKTVLYTTSYFCTVISN</sequence>
<feature type="transmembrane region" description="Helical" evidence="1">
    <location>
        <begin position="21"/>
        <end position="43"/>
    </location>
</feature>
<proteinExistence type="predicted"/>
<evidence type="ECO:0000313" key="2">
    <source>
        <dbReference type="EMBL" id="AOC55130.1"/>
    </source>
</evidence>
<dbReference type="EMBL" id="KX643370">
    <property type="protein sequence ID" value="AOC55130.1"/>
    <property type="molecule type" value="Genomic_DNA"/>
</dbReference>
<keyword evidence="1" id="KW-0472">Membrane</keyword>
<keyword evidence="1" id="KW-0812">Transmembrane</keyword>
<protein>
    <submittedName>
        <fullName evidence="2">Uncharacterized protein</fullName>
    </submittedName>
</protein>
<name>A0A1B2RVV4_9VIRU</name>
<reference evidence="2 3" key="1">
    <citation type="journal article" date="2016" name="J. Virol.">
        <title>Concurrence of Iridovirus, Polyomavirus, and a Unique Member of a New Group of Fish Papillomaviruses in Lymphocystis Disease-Affected Gilthead Sea Bream.</title>
        <authorList>
            <person name="Lopez-Bueno A."/>
            <person name="Mavian C."/>
            <person name="Labella A.M."/>
            <person name="Castro D."/>
            <person name="Borrego J.J."/>
            <person name="Alcami A."/>
            <person name="Alejo A."/>
        </authorList>
    </citation>
    <scope>NUCLEOTIDE SEQUENCE [LARGE SCALE GENOMIC DNA]</scope>
    <source>
        <strain evidence="2">SA9</strain>
    </source>
</reference>
<evidence type="ECO:0000313" key="3">
    <source>
        <dbReference type="Proteomes" id="UP000149121"/>
    </source>
</evidence>
<keyword evidence="1" id="KW-1133">Transmembrane helix</keyword>